<feature type="region of interest" description="Disordered" evidence="7">
    <location>
        <begin position="1"/>
        <end position="30"/>
    </location>
</feature>
<evidence type="ECO:0000259" key="9">
    <source>
        <dbReference type="PROSITE" id="PS51471"/>
    </source>
</evidence>
<keyword evidence="3" id="KW-0847">Vitamin C</keyword>
<keyword evidence="8" id="KW-0812">Transmembrane</keyword>
<dbReference type="PANTHER" id="PTHR10869:SF180">
    <property type="entry name" value="FE2OG DIOXYGENASE DOMAIN-CONTAINING PROTEIN"/>
    <property type="match status" value="1"/>
</dbReference>
<dbReference type="GO" id="GO:0005783">
    <property type="term" value="C:endoplasmic reticulum"/>
    <property type="evidence" value="ECO:0000318"/>
    <property type="project" value="GO_Central"/>
</dbReference>
<dbReference type="KEGG" id="nve:5521292"/>
<dbReference type="HOGENOM" id="CLU_049180_0_0_1"/>
<keyword evidence="6" id="KW-0408">Iron</keyword>
<feature type="region of interest" description="Disordered" evidence="7">
    <location>
        <begin position="69"/>
        <end position="97"/>
    </location>
</feature>
<dbReference type="InParanoid" id="A7RHU1"/>
<keyword evidence="8" id="KW-1133">Transmembrane helix</keyword>
<dbReference type="GO" id="GO:0004656">
    <property type="term" value="F:procollagen-proline 4-dioxygenase activity"/>
    <property type="evidence" value="ECO:0000318"/>
    <property type="project" value="GO_Central"/>
</dbReference>
<dbReference type="SMART" id="SM00702">
    <property type="entry name" value="P4Hc"/>
    <property type="match status" value="1"/>
</dbReference>
<feature type="transmembrane region" description="Helical" evidence="8">
    <location>
        <begin position="42"/>
        <end position="60"/>
    </location>
</feature>
<keyword evidence="8" id="KW-0472">Membrane</keyword>
<feature type="domain" description="Fe2OG dioxygenase" evidence="9">
    <location>
        <begin position="250"/>
        <end position="353"/>
    </location>
</feature>
<dbReference type="GO" id="GO:0005506">
    <property type="term" value="F:iron ion binding"/>
    <property type="evidence" value="ECO:0007669"/>
    <property type="project" value="InterPro"/>
</dbReference>
<dbReference type="InterPro" id="IPR005123">
    <property type="entry name" value="Oxoglu/Fe-dep_dioxygenase_dom"/>
</dbReference>
<evidence type="ECO:0000256" key="4">
    <source>
        <dbReference type="ARBA" id="ARBA00022964"/>
    </source>
</evidence>
<dbReference type="OMA" id="GHKFIIQ"/>
<evidence type="ECO:0000256" key="1">
    <source>
        <dbReference type="ARBA" id="ARBA00001961"/>
    </source>
</evidence>
<protein>
    <recommendedName>
        <fullName evidence="9">Fe2OG dioxygenase domain-containing protein</fullName>
    </recommendedName>
</protein>
<evidence type="ECO:0000256" key="8">
    <source>
        <dbReference type="SAM" id="Phobius"/>
    </source>
</evidence>
<comment type="cofactor">
    <cofactor evidence="1">
        <name>L-ascorbate</name>
        <dbReference type="ChEBI" id="CHEBI:38290"/>
    </cofactor>
</comment>
<dbReference type="FunFam" id="2.60.120.620:FF:000054">
    <property type="entry name" value="Prolyl 4-hydroxylase subunit alpha-1"/>
    <property type="match status" value="1"/>
</dbReference>
<gene>
    <name evidence="10" type="ORF">NEMVEDRAFT_v1g238375</name>
</gene>
<dbReference type="Proteomes" id="UP000001593">
    <property type="component" value="Unassembled WGS sequence"/>
</dbReference>
<dbReference type="PhylomeDB" id="A7RHU1"/>
<reference evidence="10 11" key="1">
    <citation type="journal article" date="2007" name="Science">
        <title>Sea anemone genome reveals ancestral eumetazoan gene repertoire and genomic organization.</title>
        <authorList>
            <person name="Putnam N.H."/>
            <person name="Srivastava M."/>
            <person name="Hellsten U."/>
            <person name="Dirks B."/>
            <person name="Chapman J."/>
            <person name="Salamov A."/>
            <person name="Terry A."/>
            <person name="Shapiro H."/>
            <person name="Lindquist E."/>
            <person name="Kapitonov V.V."/>
            <person name="Jurka J."/>
            <person name="Genikhovich G."/>
            <person name="Grigoriev I.V."/>
            <person name="Lucas S.M."/>
            <person name="Steele R.E."/>
            <person name="Finnerty J.R."/>
            <person name="Technau U."/>
            <person name="Martindale M.Q."/>
            <person name="Rokhsar D.S."/>
        </authorList>
    </citation>
    <scope>NUCLEOTIDE SEQUENCE [LARGE SCALE GENOMIC DNA]</scope>
    <source>
        <strain evidence="11">CH2 X CH6</strain>
    </source>
</reference>
<evidence type="ECO:0000256" key="2">
    <source>
        <dbReference type="ARBA" id="ARBA00022723"/>
    </source>
</evidence>
<dbReference type="AlphaFoldDB" id="A7RHU1"/>
<name>A7RHU1_NEMVE</name>
<evidence type="ECO:0000256" key="5">
    <source>
        <dbReference type="ARBA" id="ARBA00023002"/>
    </source>
</evidence>
<dbReference type="PANTHER" id="PTHR10869">
    <property type="entry name" value="PROLYL 4-HYDROXYLASE ALPHA SUBUNIT"/>
    <property type="match status" value="1"/>
</dbReference>
<dbReference type="PROSITE" id="PS51471">
    <property type="entry name" value="FE2OG_OXY"/>
    <property type="match status" value="1"/>
</dbReference>
<keyword evidence="2" id="KW-0479">Metal-binding</keyword>
<dbReference type="Gene3D" id="2.60.120.620">
    <property type="entry name" value="q2cbj1_9rhob like domain"/>
    <property type="match status" value="1"/>
</dbReference>
<accession>A7RHU1</accession>
<dbReference type="InterPro" id="IPR045054">
    <property type="entry name" value="P4HA-like"/>
</dbReference>
<keyword evidence="4" id="KW-0223">Dioxygenase</keyword>
<dbReference type="EMBL" id="DS469511">
    <property type="protein sequence ID" value="EDO49036.1"/>
    <property type="molecule type" value="Genomic_DNA"/>
</dbReference>
<organism evidence="10 11">
    <name type="scientific">Nematostella vectensis</name>
    <name type="common">Starlet sea anemone</name>
    <dbReference type="NCBI Taxonomy" id="45351"/>
    <lineage>
        <taxon>Eukaryota</taxon>
        <taxon>Metazoa</taxon>
        <taxon>Cnidaria</taxon>
        <taxon>Anthozoa</taxon>
        <taxon>Hexacorallia</taxon>
        <taxon>Actiniaria</taxon>
        <taxon>Edwardsiidae</taxon>
        <taxon>Nematostella</taxon>
    </lineage>
</organism>
<evidence type="ECO:0000256" key="6">
    <source>
        <dbReference type="ARBA" id="ARBA00023004"/>
    </source>
</evidence>
<dbReference type="eggNOG" id="KOG1591">
    <property type="taxonomic scope" value="Eukaryota"/>
</dbReference>
<evidence type="ECO:0000313" key="11">
    <source>
        <dbReference type="Proteomes" id="UP000001593"/>
    </source>
</evidence>
<proteinExistence type="predicted"/>
<feature type="compositionally biased region" description="Low complexity" evidence="7">
    <location>
        <begin position="75"/>
        <end position="89"/>
    </location>
</feature>
<dbReference type="GO" id="GO:0031418">
    <property type="term" value="F:L-ascorbic acid binding"/>
    <property type="evidence" value="ECO:0007669"/>
    <property type="project" value="UniProtKB-KW"/>
</dbReference>
<keyword evidence="11" id="KW-1185">Reference proteome</keyword>
<sequence length="410" mass="46816">MGKTFKRPSTKSLSPNDTSKGKVSSKKKNLQYDTSSGWRKTWMALLLIIGFSAGLAYVAFKFQATSSGLPHTGKTKNSPPKSSKTIPTSEGNPTTIPPEFKNFKLSVQKKIKMESINIEGKPITIKELKHSNAKSSVKAYTIENFLSDYECDNLVKVHKRRLEILDKMTPIMCFDGVDTLRKNLKELKLAYKVSERDFTMGTTCLNETFSGKLRDHFKWSHSMAFYTGENKFSTMYAKRIQAATGLREENGGKFQITGYPIGVGYKSHTDCVVYEGEPEKRDRYATILVYLQDVEEGGETDFPLLGIKVKPKKGLALVWNSMDARGNCDPLSLHDAKQVTKGHKYIIQRWYYYHNFPALGSRPREPDLPKRKPDQPRVSCDMYEQGSCRWYDEWNYDHIIEYVANTRQLV</sequence>
<keyword evidence="5" id="KW-0560">Oxidoreductase</keyword>
<dbReference type="InterPro" id="IPR006620">
    <property type="entry name" value="Pro_4_hyd_alph"/>
</dbReference>
<evidence type="ECO:0000256" key="3">
    <source>
        <dbReference type="ARBA" id="ARBA00022896"/>
    </source>
</evidence>
<evidence type="ECO:0000313" key="10">
    <source>
        <dbReference type="EMBL" id="EDO49036.1"/>
    </source>
</evidence>
<dbReference type="OrthoDB" id="420380at2759"/>
<dbReference type="InterPro" id="IPR044862">
    <property type="entry name" value="Pro_4_hyd_alph_FE2OG_OXY"/>
</dbReference>
<evidence type="ECO:0000256" key="7">
    <source>
        <dbReference type="SAM" id="MobiDB-lite"/>
    </source>
</evidence>
<dbReference type="Pfam" id="PF13640">
    <property type="entry name" value="2OG-FeII_Oxy_3"/>
    <property type="match status" value="1"/>
</dbReference>
<feature type="compositionally biased region" description="Polar residues" evidence="7">
    <location>
        <begin position="10"/>
        <end position="22"/>
    </location>
</feature>